<comment type="caution">
    <text evidence="1">The sequence shown here is derived from an EMBL/GenBank/DDBJ whole genome shotgun (WGS) entry which is preliminary data.</text>
</comment>
<keyword evidence="2" id="KW-1185">Reference proteome</keyword>
<gene>
    <name evidence="1" type="ORF">FNQ90_02970</name>
</gene>
<proteinExistence type="predicted"/>
<name>A0A7W3TA99_9ACTN</name>
<protein>
    <submittedName>
        <fullName evidence="1">Uncharacterized protein</fullName>
    </submittedName>
</protein>
<dbReference type="Proteomes" id="UP000538929">
    <property type="component" value="Unassembled WGS sequence"/>
</dbReference>
<dbReference type="AlphaFoldDB" id="A0A7W3TA99"/>
<evidence type="ECO:0000313" key="2">
    <source>
        <dbReference type="Proteomes" id="UP000538929"/>
    </source>
</evidence>
<dbReference type="EMBL" id="VKHT01000041">
    <property type="protein sequence ID" value="MBB0243098.1"/>
    <property type="molecule type" value="Genomic_DNA"/>
</dbReference>
<reference evidence="2" key="1">
    <citation type="submission" date="2019-10" db="EMBL/GenBank/DDBJ databases">
        <title>Streptomyces sp. nov., a novel actinobacterium isolated from alkaline environment.</title>
        <authorList>
            <person name="Golinska P."/>
        </authorList>
    </citation>
    <scope>NUCLEOTIDE SEQUENCE [LARGE SCALE GENOMIC DNA]</scope>
    <source>
        <strain evidence="2">DSM 42118</strain>
    </source>
</reference>
<accession>A0A7W3TA99</accession>
<organism evidence="1 2">
    <name type="scientific">Streptomyces alkaliphilus</name>
    <dbReference type="NCBI Taxonomy" id="1472722"/>
    <lineage>
        <taxon>Bacteria</taxon>
        <taxon>Bacillati</taxon>
        <taxon>Actinomycetota</taxon>
        <taxon>Actinomycetes</taxon>
        <taxon>Kitasatosporales</taxon>
        <taxon>Streptomycetaceae</taxon>
        <taxon>Streptomyces</taxon>
    </lineage>
</organism>
<evidence type="ECO:0000313" key="1">
    <source>
        <dbReference type="EMBL" id="MBB0243098.1"/>
    </source>
</evidence>
<sequence>MGLADSPELGRVFGETSVRPAFHSIPGMMGMTKWWREELDEETLRCYFGTSDEYVEPGYMSRLKTVFIGNLGPDLPFVLDYRTSPVAPNVAFLGEEGSWRKISESVCDLLLALRPVNP</sequence>